<name>A0A841SFI3_9ACTN</name>
<dbReference type="RefSeq" id="WP_184999633.1">
    <property type="nucleotide sequence ID" value="NZ_BAAAGT010000005.1"/>
</dbReference>
<reference evidence="1 2" key="1">
    <citation type="submission" date="2020-08" db="EMBL/GenBank/DDBJ databases">
        <title>Sequencing the genomes of 1000 actinobacteria strains.</title>
        <authorList>
            <person name="Klenk H.-P."/>
        </authorList>
    </citation>
    <scope>NUCLEOTIDE SEQUENCE [LARGE SCALE GENOMIC DNA]</scope>
    <source>
        <strain evidence="1 2">DSM 15626</strain>
    </source>
</reference>
<organism evidence="1 2">
    <name type="scientific">Kribbella sandramycini</name>
    <dbReference type="NCBI Taxonomy" id="60450"/>
    <lineage>
        <taxon>Bacteria</taxon>
        <taxon>Bacillati</taxon>
        <taxon>Actinomycetota</taxon>
        <taxon>Actinomycetes</taxon>
        <taxon>Propionibacteriales</taxon>
        <taxon>Kribbellaceae</taxon>
        <taxon>Kribbella</taxon>
    </lineage>
</organism>
<evidence type="ECO:0000313" key="1">
    <source>
        <dbReference type="EMBL" id="MBB6570049.1"/>
    </source>
</evidence>
<comment type="caution">
    <text evidence="1">The sequence shown here is derived from an EMBL/GenBank/DDBJ whole genome shotgun (WGS) entry which is preliminary data.</text>
</comment>
<sequence>MDNPDPGCGSRHLLGMAFLDLTPTWTDRPLTDPSHAADVVDLFVSQGDRHRGTLVAILCDPDAHFRASISLELPGEFTHLTEDLDPPAGCHANTRQLCFTAMDPVIPAVQTAPGTRLLLALGRPGPRTCPDLDTDWATAANAICRAADVPLLGFYIATANHIYQPTPASAVAA</sequence>
<dbReference type="EMBL" id="JACHKF010000001">
    <property type="protein sequence ID" value="MBB6570049.1"/>
    <property type="molecule type" value="Genomic_DNA"/>
</dbReference>
<dbReference type="Proteomes" id="UP000553957">
    <property type="component" value="Unassembled WGS sequence"/>
</dbReference>
<protein>
    <submittedName>
        <fullName evidence="1">Uncharacterized protein</fullName>
    </submittedName>
</protein>
<dbReference type="AlphaFoldDB" id="A0A841SFI3"/>
<gene>
    <name evidence="1" type="ORF">HNR71_005686</name>
</gene>
<proteinExistence type="predicted"/>
<accession>A0A841SFI3</accession>
<evidence type="ECO:0000313" key="2">
    <source>
        <dbReference type="Proteomes" id="UP000553957"/>
    </source>
</evidence>